<feature type="domain" description="Plastocyanin-like" evidence="10">
    <location>
        <begin position="575"/>
        <end position="728"/>
    </location>
</feature>
<evidence type="ECO:0000313" key="13">
    <source>
        <dbReference type="Proteomes" id="UP000014071"/>
    </source>
</evidence>
<dbReference type="GO" id="GO:0052716">
    <property type="term" value="F:hydroquinone:oxygen oxidoreductase activity"/>
    <property type="evidence" value="ECO:0007669"/>
    <property type="project" value="UniProtKB-EC"/>
</dbReference>
<dbReference type="InterPro" id="IPR011707">
    <property type="entry name" value="Cu-oxidase-like_N"/>
</dbReference>
<evidence type="ECO:0000256" key="5">
    <source>
        <dbReference type="ARBA" id="ARBA00022723"/>
    </source>
</evidence>
<keyword evidence="13" id="KW-1185">Reference proteome</keyword>
<evidence type="ECO:0000256" key="4">
    <source>
        <dbReference type="ARBA" id="ARBA00012297"/>
    </source>
</evidence>
<dbReference type="STRING" id="1305764.R9P2G5"/>
<dbReference type="AlphaFoldDB" id="R9P2G5"/>
<dbReference type="PANTHER" id="PTHR11709:SF394">
    <property type="entry name" value="FI03373P-RELATED"/>
    <property type="match status" value="1"/>
</dbReference>
<dbReference type="Proteomes" id="UP000014071">
    <property type="component" value="Unassembled WGS sequence"/>
</dbReference>
<dbReference type="PROSITE" id="PS00079">
    <property type="entry name" value="MULTICOPPER_OXIDASE1"/>
    <property type="match status" value="1"/>
</dbReference>
<keyword evidence="8" id="KW-0325">Glycoprotein</keyword>
<dbReference type="InterPro" id="IPR001117">
    <property type="entry name" value="Cu-oxidase_2nd"/>
</dbReference>
<dbReference type="EMBL" id="DF238793">
    <property type="protein sequence ID" value="GAC95387.1"/>
    <property type="molecule type" value="Genomic_DNA"/>
</dbReference>
<dbReference type="Pfam" id="PF00394">
    <property type="entry name" value="Cu-oxidase"/>
    <property type="match status" value="2"/>
</dbReference>
<dbReference type="OrthoDB" id="2121828at2759"/>
<evidence type="ECO:0000256" key="3">
    <source>
        <dbReference type="ARBA" id="ARBA00010609"/>
    </source>
</evidence>
<dbReference type="InterPro" id="IPR008972">
    <property type="entry name" value="Cupredoxin"/>
</dbReference>
<sequence length="768" mass="85172">MMASSALGHPFLRTILLLYVAITTLFTSSIHALPSTSLSIASRSHLRPITVRHYTLNVTTSTLFSACDPFGPTTVINSTLPGPTIRARAGEILRVRVYNNLDSSTNLTLHFHGLSMKMHPVMDGTMLLSQWPIVPGQFFDYTIPLTAEDKGTYFHHSHVGVQAMTAYGALVVEDPEEEEFVDPSWYTVEMEKGKSVSFRHVWGEEGLNEKGKSGRHSPYRYDEDRVLAVGDWFSYGSIDLITRQLKGDPFVWPGSATKLMLNGKSSPSNISASMQPSCNQTKADLTGVSCSSAPKDCGKVEYPTIHVDFKQTYRLRFIGATALMYTSLGILKPTKKAYSSVNPTGAYAAQKVRWDKMKVIEADGSYLDALEVDHIEFTAGQRYSVLWKSRSRSQVEKDGMGGVYWMRVESRWRAGPSMWVKIVYPNSATTAAATTPPVKLFAGQKDLQLLPPESFGWKASSLAPLSLPYGPNWWYADRMPSDSEVTRTVVIDTQQVKFYPSSKGVKWDMNGVPFNESSPGTSAPYLVRTFLGDTPFPSSSQLHSAMLNPTNYSYANSDGTTTGDERIVNLSNPTELSSASSRHWNQSYSSSLNMFFAQHNEIIDIVLINKPSLLSSSVEIHPWHMHSHKHYTRTIQPGTFSFSRLSTLYSSPHPTGFANPISRDTTVAYASPGAAFANQTIPTPATEDGGWTVLRYKVDANNAGVFLLHCHLHFHLEMGMATVWAIAPELLAQKNGIYWPKKDRLRGEDVQGLDGDYLQFGKSVQAVM</sequence>
<keyword evidence="5" id="KW-0479">Metal-binding</keyword>
<proteinExistence type="inferred from homology"/>
<dbReference type="eggNOG" id="KOG1263">
    <property type="taxonomic scope" value="Eukaryota"/>
</dbReference>
<evidence type="ECO:0000256" key="7">
    <source>
        <dbReference type="ARBA" id="ARBA00023008"/>
    </source>
</evidence>
<dbReference type="Pfam" id="PF07732">
    <property type="entry name" value="Cu-oxidase_3"/>
    <property type="match status" value="1"/>
</dbReference>
<evidence type="ECO:0000259" key="10">
    <source>
        <dbReference type="Pfam" id="PF07731"/>
    </source>
</evidence>
<evidence type="ECO:0000313" key="12">
    <source>
        <dbReference type="EMBL" id="GAC95387.1"/>
    </source>
</evidence>
<feature type="domain" description="Plastocyanin-like" evidence="9">
    <location>
        <begin position="224"/>
        <end position="327"/>
    </location>
</feature>
<dbReference type="PROSITE" id="PS00080">
    <property type="entry name" value="MULTICOPPER_OXIDASE2"/>
    <property type="match status" value="1"/>
</dbReference>
<gene>
    <name evidence="12" type="ORF">PHSY_002962</name>
</gene>
<dbReference type="RefSeq" id="XP_012188974.1">
    <property type="nucleotide sequence ID" value="XM_012333584.1"/>
</dbReference>
<reference evidence="13" key="1">
    <citation type="journal article" date="2013" name="Genome Announc.">
        <title>Draft genome sequence of the basidiomycetous yeast-like fungus Pseudozyma hubeiensis SY62, which produces an abundant amount of the biosurfactant mannosylerythritol lipids.</title>
        <authorList>
            <person name="Konishi M."/>
            <person name="Hatada Y."/>
            <person name="Horiuchi J."/>
        </authorList>
    </citation>
    <scope>NUCLEOTIDE SEQUENCE [LARGE SCALE GENOMIC DNA]</scope>
    <source>
        <strain evidence="13">SY62</strain>
    </source>
</reference>
<dbReference type="GO" id="GO:0005507">
    <property type="term" value="F:copper ion binding"/>
    <property type="evidence" value="ECO:0007669"/>
    <property type="project" value="InterPro"/>
</dbReference>
<comment type="catalytic activity">
    <reaction evidence="1">
        <text>4 hydroquinone + O2 = 4 benzosemiquinone + 2 H2O</text>
        <dbReference type="Rhea" id="RHEA:11276"/>
        <dbReference type="ChEBI" id="CHEBI:15377"/>
        <dbReference type="ChEBI" id="CHEBI:15379"/>
        <dbReference type="ChEBI" id="CHEBI:17594"/>
        <dbReference type="ChEBI" id="CHEBI:17977"/>
        <dbReference type="EC" id="1.10.3.2"/>
    </reaction>
</comment>
<dbReference type="InterPro" id="IPR033138">
    <property type="entry name" value="Cu_oxidase_CS"/>
</dbReference>
<dbReference type="GeneID" id="24108253"/>
<dbReference type="InterPro" id="IPR002355">
    <property type="entry name" value="Cu_oxidase_Cu_BS"/>
</dbReference>
<keyword evidence="7" id="KW-0186">Copper</keyword>
<accession>R9P2G5</accession>
<evidence type="ECO:0000259" key="9">
    <source>
        <dbReference type="Pfam" id="PF00394"/>
    </source>
</evidence>
<comment type="similarity">
    <text evidence="3">Belongs to the multicopper oxidase family.</text>
</comment>
<keyword evidence="6" id="KW-0560">Oxidoreductase</keyword>
<organism evidence="12 13">
    <name type="scientific">Pseudozyma hubeiensis (strain SY62)</name>
    <name type="common">Yeast</name>
    <dbReference type="NCBI Taxonomy" id="1305764"/>
    <lineage>
        <taxon>Eukaryota</taxon>
        <taxon>Fungi</taxon>
        <taxon>Dikarya</taxon>
        <taxon>Basidiomycota</taxon>
        <taxon>Ustilaginomycotina</taxon>
        <taxon>Ustilaginomycetes</taxon>
        <taxon>Ustilaginales</taxon>
        <taxon>Ustilaginaceae</taxon>
        <taxon>Pseudozyma</taxon>
    </lineage>
</organism>
<comment type="cofactor">
    <cofactor evidence="2">
        <name>Cu cation</name>
        <dbReference type="ChEBI" id="CHEBI:23378"/>
    </cofactor>
</comment>
<evidence type="ECO:0000256" key="2">
    <source>
        <dbReference type="ARBA" id="ARBA00001935"/>
    </source>
</evidence>
<protein>
    <recommendedName>
        <fullName evidence="4">laccase</fullName>
        <ecNumber evidence="4">1.10.3.2</ecNumber>
    </recommendedName>
</protein>
<dbReference type="SUPFAM" id="SSF49503">
    <property type="entry name" value="Cupredoxins"/>
    <property type="match status" value="3"/>
</dbReference>
<feature type="domain" description="Plastocyanin-like" evidence="11">
    <location>
        <begin position="66"/>
        <end position="176"/>
    </location>
</feature>
<dbReference type="Pfam" id="PF07731">
    <property type="entry name" value="Cu-oxidase_2"/>
    <property type="match status" value="1"/>
</dbReference>
<evidence type="ECO:0000259" key="11">
    <source>
        <dbReference type="Pfam" id="PF07732"/>
    </source>
</evidence>
<dbReference type="InterPro" id="IPR045087">
    <property type="entry name" value="Cu-oxidase_fam"/>
</dbReference>
<feature type="domain" description="Plastocyanin-like" evidence="9">
    <location>
        <begin position="356"/>
        <end position="408"/>
    </location>
</feature>
<dbReference type="PANTHER" id="PTHR11709">
    <property type="entry name" value="MULTI-COPPER OXIDASE"/>
    <property type="match status" value="1"/>
</dbReference>
<dbReference type="InterPro" id="IPR011706">
    <property type="entry name" value="Cu-oxidase_C"/>
</dbReference>
<name>R9P2G5_PSEHS</name>
<dbReference type="EC" id="1.10.3.2" evidence="4"/>
<dbReference type="HOGENOM" id="CLU_006504_8_3_1"/>
<evidence type="ECO:0000256" key="1">
    <source>
        <dbReference type="ARBA" id="ARBA00000349"/>
    </source>
</evidence>
<dbReference type="Gene3D" id="2.60.40.420">
    <property type="entry name" value="Cupredoxins - blue copper proteins"/>
    <property type="match status" value="3"/>
</dbReference>
<evidence type="ECO:0000256" key="8">
    <source>
        <dbReference type="ARBA" id="ARBA00023180"/>
    </source>
</evidence>
<evidence type="ECO:0000256" key="6">
    <source>
        <dbReference type="ARBA" id="ARBA00023002"/>
    </source>
</evidence>